<dbReference type="Pfam" id="PF00096">
    <property type="entry name" value="zf-C2H2"/>
    <property type="match status" value="1"/>
</dbReference>
<evidence type="ECO:0000256" key="1">
    <source>
        <dbReference type="ARBA" id="ARBA00004123"/>
    </source>
</evidence>
<keyword evidence="10" id="KW-0804">Transcription</keyword>
<evidence type="ECO:0000256" key="9">
    <source>
        <dbReference type="ARBA" id="ARBA00023125"/>
    </source>
</evidence>
<feature type="region of interest" description="Disordered" evidence="13">
    <location>
        <begin position="2172"/>
        <end position="2237"/>
    </location>
</feature>
<dbReference type="InterPro" id="IPR058902">
    <property type="entry name" value="zf_C2H2_ZNF292/Rlf"/>
</dbReference>
<dbReference type="GeneID" id="122130290"/>
<feature type="domain" description="C2H2-type" evidence="14">
    <location>
        <begin position="2399"/>
        <end position="2429"/>
    </location>
</feature>
<dbReference type="PROSITE" id="PS00028">
    <property type="entry name" value="ZINC_FINGER_C2H2_1"/>
    <property type="match status" value="11"/>
</dbReference>
<feature type="region of interest" description="Disordered" evidence="13">
    <location>
        <begin position="635"/>
        <end position="658"/>
    </location>
</feature>
<dbReference type="OrthoDB" id="427030at2759"/>
<feature type="region of interest" description="Disordered" evidence="13">
    <location>
        <begin position="1443"/>
        <end position="1484"/>
    </location>
</feature>
<keyword evidence="6 12" id="KW-0863">Zinc-finger</keyword>
<evidence type="ECO:0000256" key="2">
    <source>
        <dbReference type="ARBA" id="ARBA00006991"/>
    </source>
</evidence>
<evidence type="ECO:0000313" key="16">
    <source>
        <dbReference type="RefSeq" id="XP_042560906.1"/>
    </source>
</evidence>
<gene>
    <name evidence="16" type="primary">znf292b</name>
</gene>
<evidence type="ECO:0000256" key="5">
    <source>
        <dbReference type="ARBA" id="ARBA00022737"/>
    </source>
</evidence>
<feature type="compositionally biased region" description="Low complexity" evidence="13">
    <location>
        <begin position="852"/>
        <end position="867"/>
    </location>
</feature>
<feature type="compositionally biased region" description="Polar residues" evidence="13">
    <location>
        <begin position="2653"/>
        <end position="2670"/>
    </location>
</feature>
<accession>A0A8M1KA26</accession>
<dbReference type="Pfam" id="PF26218">
    <property type="entry name" value="zf_C2H2_ZNF292"/>
    <property type="match status" value="2"/>
</dbReference>
<comment type="similarity">
    <text evidence="2">Belongs to the krueppel C2H2-type zinc-finger protein family.</text>
</comment>
<feature type="compositionally biased region" description="Low complexity" evidence="13">
    <location>
        <begin position="2193"/>
        <end position="2207"/>
    </location>
</feature>
<dbReference type="PANTHER" id="PTHR15507:SF14">
    <property type="entry name" value="ZINC FINGER PROTEIN 292"/>
    <property type="match status" value="1"/>
</dbReference>
<dbReference type="InterPro" id="IPR013087">
    <property type="entry name" value="Znf_C2H2_type"/>
</dbReference>
<feature type="compositionally biased region" description="Low complexity" evidence="13">
    <location>
        <begin position="1756"/>
        <end position="1768"/>
    </location>
</feature>
<feature type="compositionally biased region" description="Basic and acidic residues" evidence="13">
    <location>
        <begin position="2454"/>
        <end position="2480"/>
    </location>
</feature>
<evidence type="ECO:0000256" key="7">
    <source>
        <dbReference type="ARBA" id="ARBA00022833"/>
    </source>
</evidence>
<feature type="domain" description="C2H2-type" evidence="14">
    <location>
        <begin position="759"/>
        <end position="788"/>
    </location>
</feature>
<keyword evidence="3" id="KW-0597">Phosphoprotein</keyword>
<evidence type="ECO:0000259" key="14">
    <source>
        <dbReference type="PROSITE" id="PS50157"/>
    </source>
</evidence>
<dbReference type="RefSeq" id="XP_042560906.1">
    <property type="nucleotide sequence ID" value="XM_042704972.1"/>
</dbReference>
<evidence type="ECO:0000256" key="11">
    <source>
        <dbReference type="ARBA" id="ARBA00023242"/>
    </source>
</evidence>
<evidence type="ECO:0000256" key="4">
    <source>
        <dbReference type="ARBA" id="ARBA00022723"/>
    </source>
</evidence>
<dbReference type="PROSITE" id="PS50157">
    <property type="entry name" value="ZINC_FINGER_C2H2_2"/>
    <property type="match status" value="8"/>
</dbReference>
<evidence type="ECO:0000256" key="12">
    <source>
        <dbReference type="PROSITE-ProRule" id="PRU00042"/>
    </source>
</evidence>
<sequence>MKREQFLNIERGAFDHMLLCAYAAELGAKMADEEAEQDCSGQSGCSAVIEELRERLQELSAALKDSVDSPVQSATLYCQAFCQTLVEYAGRWRIEENPLPLVEVYSVALLSYAHASAFLSTQCESVSLVPERLSLSYLELLLSLPDNVPQSLWQGFQHSVQSAHDLLQKSGIFQLHMLSCLSQETGVWSNYTLQGILSNEAPQTDRVHAFLTLEGPTLLGMRIKHLIKENQRSKAALLAKACSEFPEFEGKGHFKQMYLVSLSSVAEQEPLMEEISKVDCRDALEMICNLESDGDEKGAFTLCSAFLTCQLLQGETYCAWELTLFWSKLLKRLESSEQGFLDRCRQMSKLSKTVFHILFFIKVIQSEVDDVGLLVCIEMCIRALQMESVDGKTKATICKTISCLLPTDLEVKRACQLTEFLLEPTVDSYYAVETLYNEPDQKLEEENLPVPNSLRCELLLVFKTQWPFDPEFWDWKTLKRNCLALMGEEASIVSSIDELNDDEEPAVEDDKDHEEFKDVTECFLDTTNELKEMTDEKQKKREIKKLREKGFVSARFRNWQAYMQYCLLCDKEFLGHRIVRHAQTHFKDGQYSCPICAQTFDTKETLEPHVASHVKQSCKERLAAMKTTRKLAKSKTSSPAVAALKSKTGENQERKVKVKHSVNGESLGPYFGDAMDMGENGSAAESAEENVCPVPNCRKGFKYFKNLLIHVKDHGDNDEAKRFLEMHSKKVVCQYCRRQFISVAHLNDHLQVHCGVKPYICIQLHCKASFNSNAELLVHSKEHASFKAKCMFPGCGKIFHEAYMLYDHEAQHYKTFTCKVPGCGKLFHSQAQLDEHQEEHVQKEEENELPDSHTTAQASHSSSTTQQLSDHASPVGQHHHDNELTQSQDTSQSSTAEDASLQSLEPLKVKHSIESILNHFDSIPTHHPLGVKSEPPDQEHYPLQQVPYPDAPMNQPIMDVHPSHLNQSRPEEPHSGPFMYDQIQSVPNIIMPTTTSYHGAVEDFQQAPLPDILQGHPQPFTHQPFTSQSQVHRPHNPDISRQIPAPYQSMSANHMPSVGHAPNSVAVLTGNLPPASQALPARMAPQPLNGHCTVNQMVPPPGTNGQTQPEGEKERHCCAFESCSRTYSSYRSVTKHMKAVHPDFYVQWKLEKKNNRVSTVLSRGFAVNAKSNSLPPSHQQDGNRIPLPPQQIRNALGQPLTYPTPCQSSNGPTASSHSVPLSGQALAEEMENLLNPILLSQLGNSSNQLAPLSTSYIDTPWHAAPPDTVSHQQQNHCTSQVLMSGLHGVHNNSYPSHMDTAGPSQRTDSHHQNMDRCSLQPHDRLASTHMPPQVGNSQQLSDNKTGEGFHPINGQFYSGNPSARTQLDAMGHVHQSNMEGANNSLLSSNLGPDSGPVLPSYLDNLNNPVLPEHQKVPVAPYNQQTQTNSFSNVKHEERVLEAQNKTMPDNRLQGNSNPCGGIGKDSQEGSDNGETKRKRNRRTKWPAIIRDGKFICCRCFREFPSPKSLGGHLSKRSHCKALDETDLTADLPSSFLDLLNSPHVLNPPQATPSPQYNISFKDQSFEPIPKGPLDPKLFPNVSFPQANTNSYTNNGNQNGEVFKQVLDHSAVPGLYETPVQQQAFQNPCGSYSSDGLLPDNTVIQHTRDNQLKTDCQPHGENYLQSSDSLFGDEFSDPFLTQLLSENQSLSSLSSLPADHINQILRAETLMKMKEIKGKTTIPNASGLSNDGLLSVMASLAQNLMSDPLQLITSPDSQPSSTTVSTLSTDSEKDHAEQNVKKRLREQILSGGIHRRNSSSQTPSAESSSSSRSSSASNQAKGISQVAEASSVSQMTFQNHERLEVNHKGLTSVQVPPVDASSPLQNCPQPKVGVIQTHGVPSAQSVVTETDFKQHPPHSEGPFDVMFEVQRCFERMDLDREDSHTLDTVESKSSIEPVGNNITNSLDSSFIAAGDKGLQVPNDFQKPFACAVTDCQYKAMTKDALFKHFIKNHNYTEEMLNQVKKSLKFAPFSCQMCSKTFTRNSNLRAHCQVAHSLSQEEMIKLKIKRQYNKRMEGADALTSFPIQNPSALGQGYQQSHCPPLLNPLAELEKIKPECLSAPFAHATAPSTAILDLMQEKIGPIGPHFAQQITASQTVTQTAPESEATFTGQFPVHNIKVEQQSTRDQFPAHNQLFHGSQGRGTLPRESPHLVPSSSAPPLASCAAQSPEKKPKAVKLRVAKSRTDTPKKAKEKKPEAEDVFSPYRPYRCVHQGCVAAFTIQQNLILHYRAVHQSSLPQFEINNEDEDDDEEEGDGEDEEQEDGEPEGEVTPVTEFRCQVKDCSRIFQEVTSLLQHYLQLHKFKLDKAGAFLSSINLGRFQCDQPGCTTSFTAFWKYIAHIDKDHKETKMAKAESVEGMFRCEVEGCDCAYTTRSNLLRHTMKKHQDLYKVQLMNQRKIDERVRPISRKSQYSDSDGKENIENNKKVAQKGSDKKRKDSQENHWTQYGKPSLKGKEEAAAMCTKRFPLQYPCMIKGCESVMSSERNVMKHYVKHGLSDKYLEEQRSHFIFCKKIPRSRIRRSSTRSDDTEESEDGFPESSDNEDTGPDATGSDFSKPMSEKESTEDPEFSDAKGTTDGSDSSVAVKRKRGRPRKSERRQIKGRRTSGRLRTRNHSVNYADTGSDSNISSPVPATEDNAEQVAAISSFKPMGFEVSFLKFLEKSSNGSPKRRASDDSLSNLPLKRTSSIHLKHATVLCKRTDASNYYKDIQSYVEFRNPEKLTALGSVTFAIDKSFAGVADLLLKQLHEMRPTVILQK</sequence>
<organism evidence="15 16">
    <name type="scientific">Clupea harengus</name>
    <name type="common">Atlantic herring</name>
    <dbReference type="NCBI Taxonomy" id="7950"/>
    <lineage>
        <taxon>Eukaryota</taxon>
        <taxon>Metazoa</taxon>
        <taxon>Chordata</taxon>
        <taxon>Craniata</taxon>
        <taxon>Vertebrata</taxon>
        <taxon>Euteleostomi</taxon>
        <taxon>Actinopterygii</taxon>
        <taxon>Neopterygii</taxon>
        <taxon>Teleostei</taxon>
        <taxon>Clupei</taxon>
        <taxon>Clupeiformes</taxon>
        <taxon>Clupeoidei</taxon>
        <taxon>Clupeidae</taxon>
        <taxon>Clupea</taxon>
    </lineage>
</organism>
<reference evidence="16" key="1">
    <citation type="submission" date="2025-08" db="UniProtKB">
        <authorList>
            <consortium name="RefSeq"/>
        </authorList>
    </citation>
    <scope>IDENTIFICATION</scope>
</reference>
<feature type="domain" description="C2H2-type" evidence="14">
    <location>
        <begin position="2247"/>
        <end position="2277"/>
    </location>
</feature>
<feature type="compositionally biased region" description="Low complexity" evidence="13">
    <location>
        <begin position="1797"/>
        <end position="1816"/>
    </location>
</feature>
<feature type="compositionally biased region" description="Acidic residues" evidence="13">
    <location>
        <begin position="2567"/>
        <end position="2585"/>
    </location>
</feature>
<proteinExistence type="inferred from homology"/>
<protein>
    <submittedName>
        <fullName evidence="16">Zinc finger protein 292b</fullName>
    </submittedName>
</protein>
<feature type="region of interest" description="Disordered" evidence="13">
    <location>
        <begin position="1297"/>
        <end position="1316"/>
    </location>
</feature>
<feature type="domain" description="C2H2-type" evidence="14">
    <location>
        <begin position="591"/>
        <end position="618"/>
    </location>
</feature>
<keyword evidence="7" id="KW-0862">Zinc</keyword>
<feature type="compositionally biased region" description="Basic and acidic residues" evidence="13">
    <location>
        <begin position="1769"/>
        <end position="1779"/>
    </location>
</feature>
<feature type="compositionally biased region" description="Polar residues" evidence="13">
    <location>
        <begin position="1817"/>
        <end position="1834"/>
    </location>
</feature>
<feature type="domain" description="C2H2-type" evidence="14">
    <location>
        <begin position="2011"/>
        <end position="2039"/>
    </location>
</feature>
<dbReference type="PANTHER" id="PTHR15507">
    <property type="entry name" value="ZINC FINGER PROTEIN RLF"/>
    <property type="match status" value="1"/>
</dbReference>
<feature type="compositionally biased region" description="Basic and acidic residues" evidence="13">
    <location>
        <begin position="834"/>
        <end position="844"/>
    </location>
</feature>
<feature type="region of interest" description="Disordered" evidence="13">
    <location>
        <begin position="2277"/>
        <end position="2310"/>
    </location>
</feature>
<evidence type="ECO:0000313" key="15">
    <source>
        <dbReference type="Proteomes" id="UP000515152"/>
    </source>
</evidence>
<feature type="region of interest" description="Disordered" evidence="13">
    <location>
        <begin position="1169"/>
        <end position="1219"/>
    </location>
</feature>
<dbReference type="GO" id="GO:0003677">
    <property type="term" value="F:DNA binding"/>
    <property type="evidence" value="ECO:0007669"/>
    <property type="project" value="UniProtKB-KW"/>
</dbReference>
<dbReference type="KEGG" id="char:122130290"/>
<feature type="compositionally biased region" description="Polar residues" evidence="13">
    <location>
        <begin position="1169"/>
        <end position="1182"/>
    </location>
</feature>
<dbReference type="InterPro" id="IPR057986">
    <property type="entry name" value="TPR_Rlf/292/654"/>
</dbReference>
<evidence type="ECO:0000256" key="10">
    <source>
        <dbReference type="ARBA" id="ARBA00023163"/>
    </source>
</evidence>
<feature type="compositionally biased region" description="Basic and acidic residues" evidence="13">
    <location>
        <begin position="2222"/>
        <end position="2237"/>
    </location>
</feature>
<dbReference type="Pfam" id="PF25420">
    <property type="entry name" value="zf-C2H2_ZN292"/>
    <property type="match status" value="1"/>
</dbReference>
<feature type="region of interest" description="Disordered" evidence="13">
    <location>
        <begin position="2439"/>
        <end position="2491"/>
    </location>
</feature>
<keyword evidence="11" id="KW-0539">Nucleus</keyword>
<keyword evidence="15" id="KW-1185">Reference proteome</keyword>
<feature type="region of interest" description="Disordered" evidence="13">
    <location>
        <begin position="2557"/>
        <end position="2674"/>
    </location>
</feature>
<keyword evidence="5" id="KW-0677">Repeat</keyword>
<dbReference type="Pfam" id="PF25580">
    <property type="entry name" value="TPR_Rlf"/>
    <property type="match status" value="1"/>
</dbReference>
<dbReference type="InterPro" id="IPR052251">
    <property type="entry name" value="GH-ZnFinger_Regulators"/>
</dbReference>
<feature type="compositionally biased region" description="Acidic residues" evidence="13">
    <location>
        <begin position="2282"/>
        <end position="2307"/>
    </location>
</feature>
<feature type="region of interest" description="Disordered" evidence="13">
    <location>
        <begin position="1749"/>
        <end position="1834"/>
    </location>
</feature>
<dbReference type="Proteomes" id="UP000515152">
    <property type="component" value="Unplaced"/>
</dbReference>
<feature type="domain" description="C2H2-type" evidence="14">
    <location>
        <begin position="2315"/>
        <end position="2340"/>
    </location>
</feature>
<dbReference type="GO" id="GO:0008270">
    <property type="term" value="F:zinc ion binding"/>
    <property type="evidence" value="ECO:0007669"/>
    <property type="project" value="UniProtKB-KW"/>
</dbReference>
<comment type="subcellular location">
    <subcellularLocation>
        <location evidence="1">Nucleus</location>
    </subcellularLocation>
</comment>
<feature type="domain" description="C2H2-type" evidence="14">
    <location>
        <begin position="816"/>
        <end position="845"/>
    </location>
</feature>
<feature type="compositionally biased region" description="Polar residues" evidence="13">
    <location>
        <begin position="1443"/>
        <end position="1458"/>
    </location>
</feature>
<dbReference type="CTD" id="566732"/>
<name>A0A8M1KA26_CLUHA</name>
<evidence type="ECO:0000256" key="8">
    <source>
        <dbReference type="ARBA" id="ARBA00023015"/>
    </source>
</evidence>
<evidence type="ECO:0000256" key="3">
    <source>
        <dbReference type="ARBA" id="ARBA00022553"/>
    </source>
</evidence>
<feature type="compositionally biased region" description="Basic residues" evidence="13">
    <location>
        <begin position="2624"/>
        <end position="2652"/>
    </location>
</feature>
<keyword evidence="8" id="KW-0805">Transcription regulation</keyword>
<dbReference type="GO" id="GO:0005634">
    <property type="term" value="C:nucleus"/>
    <property type="evidence" value="ECO:0007669"/>
    <property type="project" value="UniProtKB-SubCell"/>
</dbReference>
<evidence type="ECO:0000256" key="13">
    <source>
        <dbReference type="SAM" id="MobiDB-lite"/>
    </source>
</evidence>
<feature type="compositionally biased region" description="Low complexity" evidence="13">
    <location>
        <begin position="885"/>
        <end position="895"/>
    </location>
</feature>
<evidence type="ECO:0000256" key="6">
    <source>
        <dbReference type="ARBA" id="ARBA00022771"/>
    </source>
</evidence>
<feature type="compositionally biased region" description="Polar residues" evidence="13">
    <location>
        <begin position="1204"/>
        <end position="1219"/>
    </location>
</feature>
<feature type="region of interest" description="Disordered" evidence="13">
    <location>
        <begin position="834"/>
        <end position="905"/>
    </location>
</feature>
<dbReference type="GO" id="GO:0000981">
    <property type="term" value="F:DNA-binding transcription factor activity, RNA polymerase II-specific"/>
    <property type="evidence" value="ECO:0007669"/>
    <property type="project" value="TreeGrafter"/>
</dbReference>
<feature type="domain" description="C2H2-type" evidence="14">
    <location>
        <begin position="731"/>
        <end position="758"/>
    </location>
</feature>
<dbReference type="SMART" id="SM00355">
    <property type="entry name" value="ZnF_C2H2"/>
    <property type="match status" value="16"/>
</dbReference>
<keyword evidence="9" id="KW-0238">DNA-binding</keyword>
<keyword evidence="4" id="KW-0479">Metal-binding</keyword>